<dbReference type="InterPro" id="IPR020449">
    <property type="entry name" value="Tscrpt_reg_AraC-type_HTH"/>
</dbReference>
<keyword evidence="2" id="KW-0238">DNA-binding</keyword>
<sequence length="272" mass="31934">MIYNDFKTPSTFAQKNLYFSDGMGIISNADFRIERQSFRNCLFMYVTKGTLYVEQNGLHKLGPEEMVVMRLSEPHKYYSSKQDVATILWMHFGYKGPIDLLNYIEDEMGLPYIVTSSDAKKFIETCLDASEHNKPNREYIYSEMVYKTLLLLSQMVNINKVNKDQSSKSNFMKLVNDYINQHLTEKPRLDTFAKTCGISKYHFIKLFNKYFHCTPITYYYKMKVENSKSRLSYTGDPIGLIAYNLGFDSQSHFSRVFKRFVGMSPSKYRQQH</sequence>
<dbReference type="GO" id="GO:0003700">
    <property type="term" value="F:DNA-binding transcription factor activity"/>
    <property type="evidence" value="ECO:0007669"/>
    <property type="project" value="InterPro"/>
</dbReference>
<dbReference type="KEGG" id="vpy:HZI73_07965"/>
<reference evidence="5" key="1">
    <citation type="submission" date="2020-07" db="EMBL/GenBank/DDBJ databases">
        <title>Vallitalea pronyensis genome.</title>
        <authorList>
            <person name="Postec A."/>
        </authorList>
    </citation>
    <scope>NUCLEOTIDE SEQUENCE</scope>
    <source>
        <strain evidence="5">FatNI3</strain>
    </source>
</reference>
<evidence type="ECO:0000313" key="6">
    <source>
        <dbReference type="Proteomes" id="UP000683246"/>
    </source>
</evidence>
<dbReference type="EMBL" id="CP058649">
    <property type="protein sequence ID" value="QUI22234.1"/>
    <property type="molecule type" value="Genomic_DNA"/>
</dbReference>
<dbReference type="Proteomes" id="UP000683246">
    <property type="component" value="Chromosome"/>
</dbReference>
<dbReference type="GO" id="GO:0043565">
    <property type="term" value="F:sequence-specific DNA binding"/>
    <property type="evidence" value="ECO:0007669"/>
    <property type="project" value="InterPro"/>
</dbReference>
<dbReference type="InterPro" id="IPR018060">
    <property type="entry name" value="HTH_AraC"/>
</dbReference>
<feature type="domain" description="HTH araC/xylS-type" evidence="4">
    <location>
        <begin position="173"/>
        <end position="271"/>
    </location>
</feature>
<dbReference type="AlphaFoldDB" id="A0A8J8MIJ5"/>
<evidence type="ECO:0000313" key="5">
    <source>
        <dbReference type="EMBL" id="QUI22234.1"/>
    </source>
</evidence>
<dbReference type="PROSITE" id="PS01124">
    <property type="entry name" value="HTH_ARAC_FAMILY_2"/>
    <property type="match status" value="1"/>
</dbReference>
<dbReference type="PANTHER" id="PTHR43280:SF28">
    <property type="entry name" value="HTH-TYPE TRANSCRIPTIONAL ACTIVATOR RHAS"/>
    <property type="match status" value="1"/>
</dbReference>
<dbReference type="Pfam" id="PF12833">
    <property type="entry name" value="HTH_18"/>
    <property type="match status" value="1"/>
</dbReference>
<accession>A0A8J8MIJ5</accession>
<protein>
    <submittedName>
        <fullName evidence="5">Helix-turn-helix transcriptional regulator</fullName>
    </submittedName>
</protein>
<name>A0A8J8MIJ5_9FIRM</name>
<keyword evidence="1" id="KW-0805">Transcription regulation</keyword>
<organism evidence="5 6">
    <name type="scientific">Vallitalea pronyensis</name>
    <dbReference type="NCBI Taxonomy" id="1348613"/>
    <lineage>
        <taxon>Bacteria</taxon>
        <taxon>Bacillati</taxon>
        <taxon>Bacillota</taxon>
        <taxon>Clostridia</taxon>
        <taxon>Lachnospirales</taxon>
        <taxon>Vallitaleaceae</taxon>
        <taxon>Vallitalea</taxon>
    </lineage>
</organism>
<dbReference type="SUPFAM" id="SSF51215">
    <property type="entry name" value="Regulatory protein AraC"/>
    <property type="match status" value="1"/>
</dbReference>
<dbReference type="SUPFAM" id="SSF46689">
    <property type="entry name" value="Homeodomain-like"/>
    <property type="match status" value="2"/>
</dbReference>
<proteinExistence type="predicted"/>
<dbReference type="InterPro" id="IPR037923">
    <property type="entry name" value="HTH-like"/>
</dbReference>
<evidence type="ECO:0000256" key="2">
    <source>
        <dbReference type="ARBA" id="ARBA00023125"/>
    </source>
</evidence>
<keyword evidence="6" id="KW-1185">Reference proteome</keyword>
<dbReference type="InterPro" id="IPR009057">
    <property type="entry name" value="Homeodomain-like_sf"/>
</dbReference>
<gene>
    <name evidence="5" type="ORF">HZI73_07965</name>
</gene>
<keyword evidence="3" id="KW-0804">Transcription</keyword>
<evidence type="ECO:0000256" key="1">
    <source>
        <dbReference type="ARBA" id="ARBA00023015"/>
    </source>
</evidence>
<dbReference type="RefSeq" id="WP_212697717.1">
    <property type="nucleotide sequence ID" value="NZ_CP058649.1"/>
</dbReference>
<dbReference type="SMART" id="SM00342">
    <property type="entry name" value="HTH_ARAC"/>
    <property type="match status" value="1"/>
</dbReference>
<dbReference type="PANTHER" id="PTHR43280">
    <property type="entry name" value="ARAC-FAMILY TRANSCRIPTIONAL REGULATOR"/>
    <property type="match status" value="1"/>
</dbReference>
<dbReference type="PRINTS" id="PR00032">
    <property type="entry name" value="HTHARAC"/>
</dbReference>
<evidence type="ECO:0000259" key="4">
    <source>
        <dbReference type="PROSITE" id="PS01124"/>
    </source>
</evidence>
<dbReference type="Gene3D" id="1.10.10.60">
    <property type="entry name" value="Homeodomain-like"/>
    <property type="match status" value="2"/>
</dbReference>
<evidence type="ECO:0000256" key="3">
    <source>
        <dbReference type="ARBA" id="ARBA00023163"/>
    </source>
</evidence>